<evidence type="ECO:0000256" key="3">
    <source>
        <dbReference type="ARBA" id="ARBA00022496"/>
    </source>
</evidence>
<comment type="similarity">
    <text evidence="2">Belongs to the CCC1 family.</text>
</comment>
<keyword evidence="3" id="KW-0813">Transport</keyword>
<keyword evidence="7 10" id="KW-0472">Membrane</keyword>
<organism evidence="11 12">
    <name type="scientific">Parasponia andersonii</name>
    <name type="common">Sponia andersonii</name>
    <dbReference type="NCBI Taxonomy" id="3476"/>
    <lineage>
        <taxon>Eukaryota</taxon>
        <taxon>Viridiplantae</taxon>
        <taxon>Streptophyta</taxon>
        <taxon>Embryophyta</taxon>
        <taxon>Tracheophyta</taxon>
        <taxon>Spermatophyta</taxon>
        <taxon>Magnoliopsida</taxon>
        <taxon>eudicotyledons</taxon>
        <taxon>Gunneridae</taxon>
        <taxon>Pentapetalae</taxon>
        <taxon>rosids</taxon>
        <taxon>fabids</taxon>
        <taxon>Rosales</taxon>
        <taxon>Cannabaceae</taxon>
        <taxon>Parasponia</taxon>
    </lineage>
</organism>
<reference evidence="12" key="1">
    <citation type="submission" date="2016-06" db="EMBL/GenBank/DDBJ databases">
        <title>Parallel loss of symbiosis genes in relatives of nitrogen-fixing non-legume Parasponia.</title>
        <authorList>
            <person name="Van Velzen R."/>
            <person name="Holmer R."/>
            <person name="Bu F."/>
            <person name="Rutten L."/>
            <person name="Van Zeijl A."/>
            <person name="Liu W."/>
            <person name="Santuari L."/>
            <person name="Cao Q."/>
            <person name="Sharma T."/>
            <person name="Shen D."/>
            <person name="Roswanjaya Y."/>
            <person name="Wardhani T."/>
            <person name="Kalhor M.S."/>
            <person name="Jansen J."/>
            <person name="Van den Hoogen J."/>
            <person name="Gungor B."/>
            <person name="Hartog M."/>
            <person name="Hontelez J."/>
            <person name="Verver J."/>
            <person name="Yang W.-C."/>
            <person name="Schijlen E."/>
            <person name="Repin R."/>
            <person name="Schilthuizen M."/>
            <person name="Schranz E."/>
            <person name="Heidstra R."/>
            <person name="Miyata K."/>
            <person name="Fedorova E."/>
            <person name="Kohlen W."/>
            <person name="Bisseling T."/>
            <person name="Smit S."/>
            <person name="Geurts R."/>
        </authorList>
    </citation>
    <scope>NUCLEOTIDE SEQUENCE [LARGE SCALE GENOMIC DNA]</scope>
    <source>
        <strain evidence="12">cv. WU1-14</strain>
    </source>
</reference>
<evidence type="ECO:0008006" key="13">
    <source>
        <dbReference type="Google" id="ProtNLM"/>
    </source>
</evidence>
<evidence type="ECO:0000256" key="1">
    <source>
        <dbReference type="ARBA" id="ARBA00004128"/>
    </source>
</evidence>
<feature type="compositionally biased region" description="Polar residues" evidence="9">
    <location>
        <begin position="291"/>
        <end position="303"/>
    </location>
</feature>
<dbReference type="Proteomes" id="UP000237105">
    <property type="component" value="Unassembled WGS sequence"/>
</dbReference>
<keyword evidence="3" id="KW-0406">Ion transport</keyword>
<dbReference type="InterPro" id="IPR052843">
    <property type="entry name" value="ER_body_metal_sequester"/>
</dbReference>
<dbReference type="EMBL" id="JXTB01000586">
    <property type="protein sequence ID" value="PON36044.1"/>
    <property type="molecule type" value="Genomic_DNA"/>
</dbReference>
<keyword evidence="6 10" id="KW-1133">Transmembrane helix</keyword>
<keyword evidence="5 10" id="KW-0812">Transmembrane</keyword>
<evidence type="ECO:0000256" key="6">
    <source>
        <dbReference type="ARBA" id="ARBA00022989"/>
    </source>
</evidence>
<feature type="transmembrane region" description="Helical" evidence="10">
    <location>
        <begin position="622"/>
        <end position="641"/>
    </location>
</feature>
<feature type="transmembrane region" description="Helical" evidence="10">
    <location>
        <begin position="533"/>
        <end position="555"/>
    </location>
</feature>
<evidence type="ECO:0000313" key="12">
    <source>
        <dbReference type="Proteomes" id="UP000237105"/>
    </source>
</evidence>
<comment type="catalytic activity">
    <reaction evidence="8">
        <text>Fe(2+)(in) = Fe(2+)(out)</text>
        <dbReference type="Rhea" id="RHEA:28486"/>
        <dbReference type="ChEBI" id="CHEBI:29033"/>
    </reaction>
    <physiologicalReaction direction="left-to-right" evidence="8">
        <dbReference type="Rhea" id="RHEA:28487"/>
    </physiologicalReaction>
</comment>
<evidence type="ECO:0000256" key="5">
    <source>
        <dbReference type="ARBA" id="ARBA00022692"/>
    </source>
</evidence>
<dbReference type="PANTHER" id="PTHR38937">
    <property type="entry name" value="MEMBRANE PROTEIN OF ER BODY-LIKE PROTEIN"/>
    <property type="match status" value="1"/>
</dbReference>
<feature type="transmembrane region" description="Helical" evidence="10">
    <location>
        <begin position="653"/>
        <end position="671"/>
    </location>
</feature>
<feature type="region of interest" description="Disordered" evidence="9">
    <location>
        <begin position="1"/>
        <end position="96"/>
    </location>
</feature>
<name>A0A2P5AHP3_PARAD</name>
<dbReference type="STRING" id="3476.A0A2P5AHP3"/>
<comment type="subcellular location">
    <subcellularLocation>
        <location evidence="1">Vacuole membrane</location>
        <topology evidence="1">Multi-pass membrane protein</topology>
    </subcellularLocation>
</comment>
<feature type="compositionally biased region" description="Polar residues" evidence="9">
    <location>
        <begin position="269"/>
        <end position="284"/>
    </location>
</feature>
<feature type="region of interest" description="Disordered" evidence="9">
    <location>
        <begin position="258"/>
        <end position="308"/>
    </location>
</feature>
<proteinExistence type="inferred from homology"/>
<evidence type="ECO:0000256" key="4">
    <source>
        <dbReference type="ARBA" id="ARBA00022554"/>
    </source>
</evidence>
<evidence type="ECO:0000256" key="9">
    <source>
        <dbReference type="SAM" id="MobiDB-lite"/>
    </source>
</evidence>
<evidence type="ECO:0000256" key="8">
    <source>
        <dbReference type="ARBA" id="ARBA00044464"/>
    </source>
</evidence>
<dbReference type="OrthoDB" id="1924921at2759"/>
<evidence type="ECO:0000256" key="2">
    <source>
        <dbReference type="ARBA" id="ARBA00007049"/>
    </source>
</evidence>
<keyword evidence="3" id="KW-0408">Iron</keyword>
<dbReference type="AlphaFoldDB" id="A0A2P5AHP3"/>
<protein>
    <recommendedName>
        <fullName evidence="13">Membrane protein of ER body-like protein</fullName>
    </recommendedName>
</protein>
<gene>
    <name evidence="11" type="ORF">PanWU01x14_331450</name>
</gene>
<dbReference type="GO" id="GO:0030026">
    <property type="term" value="P:intracellular manganese ion homeostasis"/>
    <property type="evidence" value="ECO:0007669"/>
    <property type="project" value="InterPro"/>
</dbReference>
<dbReference type="GO" id="GO:0005774">
    <property type="term" value="C:vacuolar membrane"/>
    <property type="evidence" value="ECO:0007669"/>
    <property type="project" value="UniProtKB-SubCell"/>
</dbReference>
<evidence type="ECO:0000256" key="7">
    <source>
        <dbReference type="ARBA" id="ARBA00023136"/>
    </source>
</evidence>
<dbReference type="InterPro" id="IPR008217">
    <property type="entry name" value="Ccc1_fam"/>
</dbReference>
<dbReference type="Pfam" id="PF01988">
    <property type="entry name" value="VIT1"/>
    <property type="match status" value="1"/>
</dbReference>
<keyword evidence="4" id="KW-0926">Vacuole</keyword>
<dbReference type="PANTHER" id="PTHR38937:SF2">
    <property type="entry name" value="MEMBRANE PROTEIN OF ER BODY-LIKE PROTEIN ISOFORM X1"/>
    <property type="match status" value="1"/>
</dbReference>
<feature type="compositionally biased region" description="Polar residues" evidence="9">
    <location>
        <begin position="137"/>
        <end position="151"/>
    </location>
</feature>
<evidence type="ECO:0000256" key="10">
    <source>
        <dbReference type="SAM" id="Phobius"/>
    </source>
</evidence>
<feature type="compositionally biased region" description="Low complexity" evidence="9">
    <location>
        <begin position="31"/>
        <end position="46"/>
    </location>
</feature>
<keyword evidence="12" id="KW-1185">Reference proteome</keyword>
<evidence type="ECO:0000313" key="11">
    <source>
        <dbReference type="EMBL" id="PON36044.1"/>
    </source>
</evidence>
<dbReference type="GO" id="GO:0005384">
    <property type="term" value="F:manganese ion transmembrane transporter activity"/>
    <property type="evidence" value="ECO:0007669"/>
    <property type="project" value="InterPro"/>
</dbReference>
<dbReference type="GO" id="GO:0006826">
    <property type="term" value="P:iron ion transport"/>
    <property type="evidence" value="ECO:0007669"/>
    <property type="project" value="UniProtKB-KW"/>
</dbReference>
<comment type="caution">
    <text evidence="11">The sequence shown here is derived from an EMBL/GenBank/DDBJ whole genome shotgun (WGS) entry which is preliminary data.</text>
</comment>
<accession>A0A2P5AHP3</accession>
<sequence length="712" mass="76961">MEVRRQWEEVEAEAEKEDVALRGRVPRHHTTTAATVTTSKDGGSSSSHHESSDSSSSEDESSKNEKVTGKKSSNGISHEGNGGTESSNGHYGLQDGVVDLPISKENPVDQILDFDDDSQFPLLGVASNHHFEVEIQNNDSPAFGPSSSQKSSQEENGVHADLNNGKTEYNEADLRDKSIEELRELYLAKLCEKPGPHEFYCPNCKTCITKVYVREVEIRPSTPPRTEPVERVRCTSCFSFLLIPAGWLFPDWSIDNRERTDTDEGEPVPSSSLHGQQHNQNSQKAPAKSPAPNQSGVGVSATINPADDISGDSTGLNLVLPFNKTEIISGQSDRTPVPEEPNPVSVTLATNPVSNNSDNITGLGEQAPSNNLNGIPHDRKPWLLGSVGAIFSAITKPLGNNSENSVNLQVPVPHDKIPIVPDIDVTLNVETKPSTSEIDEDVSTPKPVQLPEVIARGGKVDGAVAHKYTGPAQDGCPGQIAIVMGSIQTPLLSRQRSRKTWEIVKSIVYGGLAESITSLGIVTSAASGDATTLNILALALANLLGGLFIIGHHLWELKEDRSKIHSIETEEHVDRYQEVLGKRENFVLHAFFAVLSFLVFGLVPPVVYGFSFHQSDDKDLKLAAVAAASLICITILSFAKAYTQKPSKYIKTVTYYVVVGLGVSGASYLAGELINQLLEKLNWSKSTPPTALPLVGMGAGNQSWQSYQRVSC</sequence>
<keyword evidence="3" id="KW-0410">Iron transport</keyword>
<feature type="region of interest" description="Disordered" evidence="9">
    <location>
        <begin position="137"/>
        <end position="165"/>
    </location>
</feature>
<feature type="transmembrane region" description="Helical" evidence="10">
    <location>
        <begin position="586"/>
        <end position="610"/>
    </location>
</feature>